<name>A0A239ACM2_9ACTN</name>
<dbReference type="Proteomes" id="UP000198420">
    <property type="component" value="Unassembled WGS sequence"/>
</dbReference>
<keyword evidence="2" id="KW-1185">Reference proteome</keyword>
<protein>
    <submittedName>
        <fullName evidence="1">Uncharacterized protein</fullName>
    </submittedName>
</protein>
<evidence type="ECO:0000313" key="1">
    <source>
        <dbReference type="EMBL" id="SNR92794.1"/>
    </source>
</evidence>
<sequence>MDAGAGQVHVGEVPAADVDLVGALLRSPNGRQKYLELARTGL</sequence>
<dbReference type="RefSeq" id="WP_281258360.1">
    <property type="nucleotide sequence ID" value="NZ_FZNP01000008.1"/>
</dbReference>
<dbReference type="AlphaFoldDB" id="A0A239ACM2"/>
<dbReference type="EMBL" id="FZNP01000008">
    <property type="protein sequence ID" value="SNR92794.1"/>
    <property type="molecule type" value="Genomic_DNA"/>
</dbReference>
<gene>
    <name evidence="1" type="ORF">SAMN06265355_108327</name>
</gene>
<evidence type="ECO:0000313" key="2">
    <source>
        <dbReference type="Proteomes" id="UP000198420"/>
    </source>
</evidence>
<reference evidence="2" key="1">
    <citation type="submission" date="2017-06" db="EMBL/GenBank/DDBJ databases">
        <authorList>
            <person name="Varghese N."/>
            <person name="Submissions S."/>
        </authorList>
    </citation>
    <scope>NUCLEOTIDE SEQUENCE [LARGE SCALE GENOMIC DNA]</scope>
    <source>
        <strain evidence="2">DSM 44485</strain>
    </source>
</reference>
<organism evidence="1 2">
    <name type="scientific">Actinomadura mexicana</name>
    <dbReference type="NCBI Taxonomy" id="134959"/>
    <lineage>
        <taxon>Bacteria</taxon>
        <taxon>Bacillati</taxon>
        <taxon>Actinomycetota</taxon>
        <taxon>Actinomycetes</taxon>
        <taxon>Streptosporangiales</taxon>
        <taxon>Thermomonosporaceae</taxon>
        <taxon>Actinomadura</taxon>
    </lineage>
</organism>
<accession>A0A239ACM2</accession>
<proteinExistence type="predicted"/>